<dbReference type="InParanoid" id="A0A6J2WM32"/>
<evidence type="ECO:0000259" key="9">
    <source>
        <dbReference type="Pfam" id="PF07810"/>
    </source>
</evidence>
<sequence>MRLCNCLYIYSIFLMNDFVFFSCVGTVNEVTASLEAQDWQSEQSSEEDDLTDVLSRNRRSTATLRVLSSMPSRSAGRRGPAASVYKYQTRATQRRRRWQAQDSESTARGHSTEAMAEEFSDEVAQREELLKSLQSMTDVECVRTLRAMPLSLTEKRKFRDQACRGKRGKTQSMDRVPCCSWLKVNFTKSSTRLWHADLKRVGGRFGTGVLSYFLFLRTLLQYNIFLFLINGLFVVIPQAFQLPAHVTNQNSFSWLDLLTGEGFFRDTLMFYGYYTNSTSMGICNSKQNDDCAAQKGMYNIPLAYLSSIAIAFFVTCTILVYSMSKSFGRSFRIFKSHGNLALKVFCSWDFKVSKKAFIKRQSENICTHLKELLSELNCKKEHRTVQGVLRCLVMHALAWLICLSSTLICVLSIFYFPEYIEQNDFASQYNLGQDIRLLALPVLVSSVNLLLPDLFSIVAWMENYNSPSIQVYVSISRNLLLKVSVVAVLCYHWRVKIYAGVEKDPCWETYVGQELYRFLLLDLIFTVLYTIFGEYIWRFFSKCILRRKSKLVFDIARNVLELIYGQTLVWLGVLFSPLLPAVQIIKLLLLFYLKKTSLMANFQAPIKPWRATQMSTLFVTLLCFPSFLGAAVCVAYTLWTMKPSSECGPFNGHPTMLISGKQWIQQLEGSPGLAWLVWIYTHLVDYPLFLFLIAGVFLSVIYIYTQIIDGQRRIVALLQEQIDNEGEDKKFLITRLQALNEQAPRSP</sequence>
<gene>
    <name evidence="11" type="primary">LOC115826008</name>
</gene>
<dbReference type="InterPro" id="IPR038900">
    <property type="entry name" value="TMC"/>
</dbReference>
<feature type="chain" id="PRO_5027017462" description="Transmembrane channel-like protein" evidence="8">
    <location>
        <begin position="22"/>
        <end position="747"/>
    </location>
</feature>
<keyword evidence="4 6" id="KW-1133">Transmembrane helix</keyword>
<feature type="signal peptide" evidence="8">
    <location>
        <begin position="1"/>
        <end position="21"/>
    </location>
</feature>
<feature type="domain" description="TMC" evidence="9">
    <location>
        <begin position="506"/>
        <end position="611"/>
    </location>
</feature>
<feature type="transmembrane region" description="Helical" evidence="6">
    <location>
        <begin position="435"/>
        <end position="458"/>
    </location>
</feature>
<reference evidence="11" key="1">
    <citation type="submission" date="2025-08" db="UniProtKB">
        <authorList>
            <consortium name="RefSeq"/>
        </authorList>
    </citation>
    <scope>IDENTIFICATION</scope>
</reference>
<accession>A0A6J2WM32</accession>
<feature type="transmembrane region" description="Helical" evidence="6">
    <location>
        <begin position="302"/>
        <end position="322"/>
    </location>
</feature>
<organism evidence="10 11">
    <name type="scientific">Chanos chanos</name>
    <name type="common">Milkfish</name>
    <name type="synonym">Mugil chanos</name>
    <dbReference type="NCBI Taxonomy" id="29144"/>
    <lineage>
        <taxon>Eukaryota</taxon>
        <taxon>Metazoa</taxon>
        <taxon>Chordata</taxon>
        <taxon>Craniata</taxon>
        <taxon>Vertebrata</taxon>
        <taxon>Euteleostomi</taxon>
        <taxon>Actinopterygii</taxon>
        <taxon>Neopterygii</taxon>
        <taxon>Teleostei</taxon>
        <taxon>Ostariophysi</taxon>
        <taxon>Gonorynchiformes</taxon>
        <taxon>Chanidae</taxon>
        <taxon>Chanos</taxon>
    </lineage>
</organism>
<evidence type="ECO:0000256" key="5">
    <source>
        <dbReference type="ARBA" id="ARBA00023136"/>
    </source>
</evidence>
<keyword evidence="5 6" id="KW-0472">Membrane</keyword>
<feature type="transmembrane region" description="Helical" evidence="6">
    <location>
        <begin position="392"/>
        <end position="415"/>
    </location>
</feature>
<name>A0A6J2WM32_CHACN</name>
<evidence type="ECO:0000256" key="1">
    <source>
        <dbReference type="ARBA" id="ARBA00004141"/>
    </source>
</evidence>
<keyword evidence="8" id="KW-0732">Signal</keyword>
<evidence type="ECO:0000256" key="6">
    <source>
        <dbReference type="RuleBase" id="RU310713"/>
    </source>
</evidence>
<dbReference type="Pfam" id="PF07810">
    <property type="entry name" value="TMC"/>
    <property type="match status" value="1"/>
</dbReference>
<dbReference type="GO" id="GO:0008381">
    <property type="term" value="F:mechanosensitive monoatomic ion channel activity"/>
    <property type="evidence" value="ECO:0007669"/>
    <property type="project" value="TreeGrafter"/>
</dbReference>
<dbReference type="RefSeq" id="XP_030645554.1">
    <property type="nucleotide sequence ID" value="XM_030789694.1"/>
</dbReference>
<dbReference type="GeneID" id="115826008"/>
<proteinExistence type="inferred from homology"/>
<dbReference type="AlphaFoldDB" id="A0A6J2WM32"/>
<comment type="subcellular location">
    <subcellularLocation>
        <location evidence="1 6">Membrane</location>
        <topology evidence="1 6">Multi-pass membrane protein</topology>
    </subcellularLocation>
</comment>
<evidence type="ECO:0000256" key="7">
    <source>
        <dbReference type="SAM" id="MobiDB-lite"/>
    </source>
</evidence>
<dbReference type="PANTHER" id="PTHR23302:SF4">
    <property type="entry name" value="TRANSMEMBRANE CHANNEL-LIKE PROTEIN 6"/>
    <property type="match status" value="1"/>
</dbReference>
<dbReference type="OrthoDB" id="1936208at2759"/>
<dbReference type="PANTHER" id="PTHR23302">
    <property type="entry name" value="TRANSMEMBRANE CHANNEL-RELATED"/>
    <property type="match status" value="1"/>
</dbReference>
<keyword evidence="10" id="KW-1185">Reference proteome</keyword>
<keyword evidence="3 6" id="KW-0812">Transmembrane</keyword>
<feature type="region of interest" description="Disordered" evidence="7">
    <location>
        <begin position="89"/>
        <end position="113"/>
    </location>
</feature>
<evidence type="ECO:0000256" key="8">
    <source>
        <dbReference type="SAM" id="SignalP"/>
    </source>
</evidence>
<dbReference type="Proteomes" id="UP000504632">
    <property type="component" value="Chromosome 13"/>
</dbReference>
<feature type="transmembrane region" description="Helical" evidence="6">
    <location>
        <begin position="686"/>
        <end position="704"/>
    </location>
</feature>
<comment type="similarity">
    <text evidence="2 6">Belongs to the TMC family.</text>
</comment>
<evidence type="ECO:0000313" key="10">
    <source>
        <dbReference type="Proteomes" id="UP000504632"/>
    </source>
</evidence>
<evidence type="ECO:0000313" key="11">
    <source>
        <dbReference type="RefSeq" id="XP_030645554.1"/>
    </source>
</evidence>
<evidence type="ECO:0000256" key="4">
    <source>
        <dbReference type="ARBA" id="ARBA00022989"/>
    </source>
</evidence>
<evidence type="ECO:0000256" key="3">
    <source>
        <dbReference type="ARBA" id="ARBA00022692"/>
    </source>
</evidence>
<feature type="transmembrane region" description="Helical" evidence="6">
    <location>
        <begin position="515"/>
        <end position="537"/>
    </location>
</feature>
<feature type="transmembrane region" description="Helical" evidence="6">
    <location>
        <begin position="219"/>
        <end position="240"/>
    </location>
</feature>
<dbReference type="GO" id="GO:0005886">
    <property type="term" value="C:plasma membrane"/>
    <property type="evidence" value="ECO:0007669"/>
    <property type="project" value="InterPro"/>
</dbReference>
<feature type="transmembrane region" description="Helical" evidence="6">
    <location>
        <begin position="616"/>
        <end position="639"/>
    </location>
</feature>
<evidence type="ECO:0000256" key="2">
    <source>
        <dbReference type="ARBA" id="ARBA00006510"/>
    </source>
</evidence>
<protein>
    <recommendedName>
        <fullName evidence="6">Transmembrane channel-like protein</fullName>
    </recommendedName>
</protein>
<dbReference type="InterPro" id="IPR012496">
    <property type="entry name" value="TMC_dom"/>
</dbReference>